<accession>A0A4V3D951</accession>
<dbReference type="Gene3D" id="3.40.50.1820">
    <property type="entry name" value="alpha/beta hydrolase"/>
    <property type="match status" value="1"/>
</dbReference>
<organism evidence="3 4">
    <name type="scientific">Actinorugispora endophytica</name>
    <dbReference type="NCBI Taxonomy" id="1605990"/>
    <lineage>
        <taxon>Bacteria</taxon>
        <taxon>Bacillati</taxon>
        <taxon>Actinomycetota</taxon>
        <taxon>Actinomycetes</taxon>
        <taxon>Streptosporangiales</taxon>
        <taxon>Nocardiopsidaceae</taxon>
        <taxon>Actinorugispora</taxon>
    </lineage>
</organism>
<evidence type="ECO:0000313" key="4">
    <source>
        <dbReference type="Proteomes" id="UP000295281"/>
    </source>
</evidence>
<proteinExistence type="predicted"/>
<dbReference type="Pfam" id="PF20434">
    <property type="entry name" value="BD-FAE"/>
    <property type="match status" value="1"/>
</dbReference>
<protein>
    <submittedName>
        <fullName evidence="3">Winged helix-turn helix protein</fullName>
    </submittedName>
</protein>
<reference evidence="3 4" key="1">
    <citation type="submission" date="2019-03" db="EMBL/GenBank/DDBJ databases">
        <title>Genomic Encyclopedia of Type Strains, Phase IV (KMG-IV): sequencing the most valuable type-strain genomes for metagenomic binning, comparative biology and taxonomic classification.</title>
        <authorList>
            <person name="Goeker M."/>
        </authorList>
    </citation>
    <scope>NUCLEOTIDE SEQUENCE [LARGE SCALE GENOMIC DNA]</scope>
    <source>
        <strain evidence="3 4">DSM 46770</strain>
    </source>
</reference>
<feature type="region of interest" description="Disordered" evidence="1">
    <location>
        <begin position="80"/>
        <end position="106"/>
    </location>
</feature>
<name>A0A4V3D951_9ACTN</name>
<keyword evidence="4" id="KW-1185">Reference proteome</keyword>
<dbReference type="AlphaFoldDB" id="A0A4V3D951"/>
<dbReference type="InterPro" id="IPR049492">
    <property type="entry name" value="BD-FAE-like_dom"/>
</dbReference>
<feature type="domain" description="BD-FAE-like" evidence="2">
    <location>
        <begin position="111"/>
        <end position="161"/>
    </location>
</feature>
<gene>
    <name evidence="3" type="ORF">EV190_102313</name>
</gene>
<dbReference type="InterPro" id="IPR029058">
    <property type="entry name" value="AB_hydrolase_fold"/>
</dbReference>
<evidence type="ECO:0000259" key="2">
    <source>
        <dbReference type="Pfam" id="PF20434"/>
    </source>
</evidence>
<feature type="region of interest" description="Disordered" evidence="1">
    <location>
        <begin position="155"/>
        <end position="177"/>
    </location>
</feature>
<comment type="caution">
    <text evidence="3">The sequence shown here is derived from an EMBL/GenBank/DDBJ whole genome shotgun (WGS) entry which is preliminary data.</text>
</comment>
<dbReference type="Pfam" id="PF13551">
    <property type="entry name" value="HTH_29"/>
    <property type="match status" value="1"/>
</dbReference>
<dbReference type="Proteomes" id="UP000295281">
    <property type="component" value="Unassembled WGS sequence"/>
</dbReference>
<dbReference type="EMBL" id="SNYN01000002">
    <property type="protein sequence ID" value="TDQ54479.1"/>
    <property type="molecule type" value="Genomic_DNA"/>
</dbReference>
<dbReference type="SUPFAM" id="SSF53474">
    <property type="entry name" value="alpha/beta-Hydrolases"/>
    <property type="match status" value="1"/>
</dbReference>
<sequence length="177" mass="18679">MIILASSSGTVPVIARLAADDERTVREVIHAFNDQGLSCLDPKWAGGRLRLLTPDELMGIDSRSGECANEWILARSTPYEGPLAEGASRTGTKAGPSHEQKPAASPDLSRLIDLKKVIAWVREHAHQYGANPTPLFVAGSSAGGHMAASAALTQGDPAFQPGFENADTSVREPPARG</sequence>
<evidence type="ECO:0000256" key="1">
    <source>
        <dbReference type="SAM" id="MobiDB-lite"/>
    </source>
</evidence>
<evidence type="ECO:0000313" key="3">
    <source>
        <dbReference type="EMBL" id="TDQ54479.1"/>
    </source>
</evidence>